<evidence type="ECO:0000256" key="1">
    <source>
        <dbReference type="ARBA" id="ARBA00023002"/>
    </source>
</evidence>
<dbReference type="Gene3D" id="3.40.50.720">
    <property type="entry name" value="NAD(P)-binding Rossmann-like Domain"/>
    <property type="match status" value="2"/>
</dbReference>
<proteinExistence type="predicted"/>
<organism evidence="4 5">
    <name type="scientific">Oceanitalea stevensii</name>
    <dbReference type="NCBI Taxonomy" id="2763072"/>
    <lineage>
        <taxon>Bacteria</taxon>
        <taxon>Bacillati</taxon>
        <taxon>Actinomycetota</taxon>
        <taxon>Actinomycetes</taxon>
        <taxon>Micrococcales</taxon>
        <taxon>Bogoriellaceae</taxon>
        <taxon>Georgenia</taxon>
    </lineage>
</organism>
<evidence type="ECO:0000313" key="4">
    <source>
        <dbReference type="EMBL" id="MBD8062228.1"/>
    </source>
</evidence>
<keyword evidence="2" id="KW-0520">NAD</keyword>
<protein>
    <submittedName>
        <fullName evidence="4">D-2-hydroxyacid dehydrogenase</fullName>
    </submittedName>
</protein>
<dbReference type="InterPro" id="IPR036291">
    <property type="entry name" value="NAD(P)-bd_dom_sf"/>
</dbReference>
<evidence type="ECO:0000313" key="5">
    <source>
        <dbReference type="Proteomes" id="UP000661894"/>
    </source>
</evidence>
<accession>A0ABR8Z1M6</accession>
<dbReference type="PANTHER" id="PTHR43333:SF1">
    <property type="entry name" value="D-ISOMER SPECIFIC 2-HYDROXYACID DEHYDROGENASE NAD-BINDING DOMAIN-CONTAINING PROTEIN"/>
    <property type="match status" value="1"/>
</dbReference>
<evidence type="ECO:0000259" key="3">
    <source>
        <dbReference type="Pfam" id="PF02826"/>
    </source>
</evidence>
<feature type="domain" description="D-isomer specific 2-hydroxyacid dehydrogenase NAD-binding" evidence="3">
    <location>
        <begin position="104"/>
        <end position="276"/>
    </location>
</feature>
<comment type="caution">
    <text evidence="4">The sequence shown here is derived from an EMBL/GenBank/DDBJ whole genome shotgun (WGS) entry which is preliminary data.</text>
</comment>
<dbReference type="Pfam" id="PF02826">
    <property type="entry name" value="2-Hacid_dh_C"/>
    <property type="match status" value="1"/>
</dbReference>
<dbReference type="RefSeq" id="WP_251839349.1">
    <property type="nucleotide sequence ID" value="NZ_JACSPO010000003.1"/>
</dbReference>
<dbReference type="PANTHER" id="PTHR43333">
    <property type="entry name" value="2-HACID_DH_C DOMAIN-CONTAINING PROTEIN"/>
    <property type="match status" value="1"/>
</dbReference>
<reference evidence="4 5" key="1">
    <citation type="submission" date="2020-08" db="EMBL/GenBank/DDBJ databases">
        <title>A Genomic Blueprint of the Chicken Gut Microbiome.</title>
        <authorList>
            <person name="Gilroy R."/>
            <person name="Ravi A."/>
            <person name="Getino M."/>
            <person name="Pursley I."/>
            <person name="Horton D.L."/>
            <person name="Alikhan N.-F."/>
            <person name="Baker D."/>
            <person name="Gharbi K."/>
            <person name="Hall N."/>
            <person name="Watson M."/>
            <person name="Adriaenssens E.M."/>
            <person name="Foster-Nyarko E."/>
            <person name="Jarju S."/>
            <person name="Secka A."/>
            <person name="Antonio M."/>
            <person name="Oren A."/>
            <person name="Chaudhuri R."/>
            <person name="La Ragione R.M."/>
            <person name="Hildebrand F."/>
            <person name="Pallen M.J."/>
        </authorList>
    </citation>
    <scope>NUCLEOTIDE SEQUENCE [LARGE SCALE GENOMIC DNA]</scope>
    <source>
        <strain evidence="4 5">Sa1BUA1</strain>
    </source>
</reference>
<dbReference type="EMBL" id="JACSPO010000003">
    <property type="protein sequence ID" value="MBD8062228.1"/>
    <property type="molecule type" value="Genomic_DNA"/>
</dbReference>
<keyword evidence="1" id="KW-0560">Oxidoreductase</keyword>
<dbReference type="Proteomes" id="UP000661894">
    <property type="component" value="Unassembled WGS sequence"/>
</dbReference>
<name>A0ABR8Z1M6_9MICO</name>
<evidence type="ECO:0000256" key="2">
    <source>
        <dbReference type="ARBA" id="ARBA00023027"/>
    </source>
</evidence>
<keyword evidence="5" id="KW-1185">Reference proteome</keyword>
<dbReference type="SUPFAM" id="SSF51735">
    <property type="entry name" value="NAD(P)-binding Rossmann-fold domains"/>
    <property type="match status" value="1"/>
</dbReference>
<gene>
    <name evidence="4" type="ORF">H9624_07815</name>
</gene>
<dbReference type="InterPro" id="IPR006140">
    <property type="entry name" value="D-isomer_DH_NAD-bd"/>
</dbReference>
<sequence length="311" mass="32533">MPHSFHRMLLAGRDAAGLAADLASALPALETRTVPHGPLSPEDAAWADSYTGYTVPPNLADSGVRWVHLPMAGVDRVVEELRGTDVVLTRTVGGMPEAIGSYVLAHLLADAWHLREYAAQQERAQWQPLEPVRTRGAAVVVLGTGEIGAGVARVLRAAGYRTVGVNTRGTAADPFDDVAALADAAPHLGSCAALVNALPLTDGTRGLVDASVLDQLDGAVVVNVGRGATLVADDLRTALDAGTVRRAVLDVHETEPLPADDWRWSHPAVTVTPHVSGPTLPEDVVEALVAAHGALADGRRPPHVVDLGRGY</sequence>